<dbReference type="GO" id="GO:0008168">
    <property type="term" value="F:methyltransferase activity"/>
    <property type="evidence" value="ECO:0007669"/>
    <property type="project" value="UniProtKB-KW"/>
</dbReference>
<dbReference type="EMBL" id="DF820457">
    <property type="protein sequence ID" value="GAK51173.1"/>
    <property type="molecule type" value="Genomic_DNA"/>
</dbReference>
<organism evidence="4">
    <name type="scientific">Candidatus Moduliflexus flocculans</name>
    <dbReference type="NCBI Taxonomy" id="1499966"/>
    <lineage>
        <taxon>Bacteria</taxon>
        <taxon>Candidatus Moduliflexota</taxon>
        <taxon>Candidatus Moduliflexia</taxon>
        <taxon>Candidatus Moduliflexales</taxon>
        <taxon>Candidatus Moduliflexaceae</taxon>
    </lineage>
</organism>
<dbReference type="Gene3D" id="3.40.50.150">
    <property type="entry name" value="Vaccinia Virus protein VP39"/>
    <property type="match status" value="1"/>
</dbReference>
<dbReference type="PANTHER" id="PTHR43861">
    <property type="entry name" value="TRANS-ACONITATE 2-METHYLTRANSFERASE-RELATED"/>
    <property type="match status" value="1"/>
</dbReference>
<evidence type="ECO:0000256" key="2">
    <source>
        <dbReference type="ARBA" id="ARBA00022679"/>
    </source>
</evidence>
<dbReference type="HOGENOM" id="CLU_105064_0_0_0"/>
<proteinExistence type="predicted"/>
<evidence type="ECO:0000259" key="3">
    <source>
        <dbReference type="Pfam" id="PF13649"/>
    </source>
</evidence>
<evidence type="ECO:0000313" key="4">
    <source>
        <dbReference type="EMBL" id="GAK51173.1"/>
    </source>
</evidence>
<dbReference type="CDD" id="cd02440">
    <property type="entry name" value="AdoMet_MTases"/>
    <property type="match status" value="1"/>
</dbReference>
<dbReference type="AlphaFoldDB" id="A0A081BLA7"/>
<keyword evidence="1 4" id="KW-0489">Methyltransferase</keyword>
<dbReference type="Pfam" id="PF13649">
    <property type="entry name" value="Methyltransf_25"/>
    <property type="match status" value="1"/>
</dbReference>
<dbReference type="STRING" id="1499966.U14_02415"/>
<sequence>MSIQRKKARELAQEFLQRNDPLGWFEVLYAQAGQDASAISWADLKPNPNLLEWLEREGISGNGKRALKVGCGLGDDAEELARRGFHVIAFDIAPSAIDWCRARFPHSPVAYQIVDLFHAPSDWRGAFDFVLEAYALQVLPPELRAEAMANIAEFVAPGGMLLVICRGRSADDSPGQMPWPLLRDELNTFTRHDLTEGAFEDYLDQEEPPVRRFRIQYLKKLS</sequence>
<dbReference type="InterPro" id="IPR041698">
    <property type="entry name" value="Methyltransf_25"/>
</dbReference>
<dbReference type="SUPFAM" id="SSF53335">
    <property type="entry name" value="S-adenosyl-L-methionine-dependent methyltransferases"/>
    <property type="match status" value="1"/>
</dbReference>
<reference evidence="4" key="1">
    <citation type="journal article" date="2015" name="PeerJ">
        <title>First genomic representation of candidate bacterial phylum KSB3 points to enhanced environmental sensing as a trigger of wastewater bulking.</title>
        <authorList>
            <person name="Sekiguchi Y."/>
            <person name="Ohashi A."/>
            <person name="Parks D.H."/>
            <person name="Yamauchi T."/>
            <person name="Tyson G.W."/>
            <person name="Hugenholtz P."/>
        </authorList>
    </citation>
    <scope>NUCLEOTIDE SEQUENCE [LARGE SCALE GENOMIC DNA]</scope>
</reference>
<feature type="domain" description="Methyltransferase" evidence="3">
    <location>
        <begin position="67"/>
        <end position="159"/>
    </location>
</feature>
<gene>
    <name evidence="4" type="ORF">U14_02415</name>
</gene>
<accession>A0A081BLA7</accession>
<evidence type="ECO:0000313" key="5">
    <source>
        <dbReference type="Proteomes" id="UP000030700"/>
    </source>
</evidence>
<evidence type="ECO:0000256" key="1">
    <source>
        <dbReference type="ARBA" id="ARBA00022603"/>
    </source>
</evidence>
<name>A0A081BLA7_9BACT</name>
<keyword evidence="2 4" id="KW-0808">Transferase</keyword>
<keyword evidence="5" id="KW-1185">Reference proteome</keyword>
<dbReference type="GO" id="GO:0032259">
    <property type="term" value="P:methylation"/>
    <property type="evidence" value="ECO:0007669"/>
    <property type="project" value="UniProtKB-KW"/>
</dbReference>
<dbReference type="PANTHER" id="PTHR43861:SF1">
    <property type="entry name" value="TRANS-ACONITATE 2-METHYLTRANSFERASE"/>
    <property type="match status" value="1"/>
</dbReference>
<protein>
    <submittedName>
        <fullName evidence="4">Thiopurine S-methyltransferase, putative</fullName>
    </submittedName>
</protein>
<dbReference type="Proteomes" id="UP000030700">
    <property type="component" value="Unassembled WGS sequence"/>
</dbReference>
<dbReference type="InterPro" id="IPR029063">
    <property type="entry name" value="SAM-dependent_MTases_sf"/>
</dbReference>